<dbReference type="Ensembl" id="ENSPEMT00000001279.2">
    <property type="protein sequence ID" value="ENSPEMP00000001231.1"/>
    <property type="gene ID" value="ENSPEMG00000000930.2"/>
</dbReference>
<dbReference type="GO" id="GO:0008135">
    <property type="term" value="F:translation factor activity, RNA binding"/>
    <property type="evidence" value="ECO:0007669"/>
    <property type="project" value="Ensembl"/>
</dbReference>
<dbReference type="GO" id="GO:0003743">
    <property type="term" value="F:translation initiation factor activity"/>
    <property type="evidence" value="ECO:0007669"/>
    <property type="project" value="UniProtKB-KW"/>
</dbReference>
<evidence type="ECO:0000256" key="3">
    <source>
        <dbReference type="ARBA" id="ARBA00022540"/>
    </source>
</evidence>
<proteinExistence type="inferred from homology"/>
<dbReference type="AlphaFoldDB" id="A0A6J0DG19"/>
<comment type="similarity">
    <text evidence="2">Belongs to the IF-3 family.</text>
</comment>
<protein>
    <recommendedName>
        <fullName evidence="8">Translation initiation factor IF-3, mitochondrial</fullName>
    </recommendedName>
</protein>
<dbReference type="PANTHER" id="PTHR10938">
    <property type="entry name" value="TRANSLATION INITIATION FACTOR IF-3"/>
    <property type="match status" value="1"/>
</dbReference>
<dbReference type="RefSeq" id="XP_006979697.1">
    <property type="nucleotide sequence ID" value="XM_006979635.4"/>
</dbReference>
<dbReference type="OrthoDB" id="21573at2759"/>
<reference evidence="12 13" key="1">
    <citation type="submission" date="2018-10" db="EMBL/GenBank/DDBJ databases">
        <title>Improved assembly of the deer mouse Peromyscus maniculatus genome.</title>
        <authorList>
            <person name="Lassance J.-M."/>
            <person name="Hoekstra H.E."/>
        </authorList>
    </citation>
    <scope>NUCLEOTIDE SEQUENCE [LARGE SCALE GENOMIC DNA]</scope>
</reference>
<keyword evidence="13" id="KW-1185">Reference proteome</keyword>
<keyword evidence="6" id="KW-0496">Mitochondrion</keyword>
<keyword evidence="4" id="KW-0648">Protein biosynthesis</keyword>
<dbReference type="GO" id="GO:0070124">
    <property type="term" value="P:mitochondrial translational initiation"/>
    <property type="evidence" value="ECO:0007669"/>
    <property type="project" value="TreeGrafter"/>
</dbReference>
<dbReference type="Pfam" id="PF05198">
    <property type="entry name" value="IF3_N"/>
    <property type="match status" value="1"/>
</dbReference>
<dbReference type="InterPro" id="IPR036788">
    <property type="entry name" value="T_IF-3_C_sf"/>
</dbReference>
<feature type="domain" description="Translation initiation factor 3 N-terminal" evidence="11">
    <location>
        <begin position="70"/>
        <end position="136"/>
    </location>
</feature>
<sequence length="268" mass="30536">MAVLLNRLMLQTSVGRCFRKHIMKPAPAQLPLTASTPKLWYLVSTEGFSTAEDGHGQKKQKRKDAFTNTGRKISERVIRVLDEKGSDLGVMHRADVIRLMDQQDLRLVKKNTNSEPPEYQLMTGAQIHQERLRLREDEKASPKTGPAVVKELVFSSNIGQHDLDTKSKQIQQWIEKRYHVQVTVKKKKSADQPENETDEILNQILQTMPGLATFSSRPKAVRGGTASTCVFRPLSRKEEKAYRDSQEAERRDTLNTDHRTTESDVLCQ</sequence>
<dbReference type="Pfam" id="PF00707">
    <property type="entry name" value="IF3_C"/>
    <property type="match status" value="1"/>
</dbReference>
<keyword evidence="3" id="KW-0396">Initiation factor</keyword>
<dbReference type="InterPro" id="IPR001288">
    <property type="entry name" value="Translation_initiation_fac_3"/>
</dbReference>
<evidence type="ECO:0000256" key="7">
    <source>
        <dbReference type="ARBA" id="ARBA00059316"/>
    </source>
</evidence>
<name>A0A6J0DG19_PERMB</name>
<dbReference type="FunFam" id="3.10.20.80:FF:000002">
    <property type="entry name" value="Mitochondrial translational initiation factor 3"/>
    <property type="match status" value="1"/>
</dbReference>
<accession>A0A6J0DG19</accession>
<reference evidence="12" key="3">
    <citation type="submission" date="2025-09" db="UniProtKB">
        <authorList>
            <consortium name="Ensembl"/>
        </authorList>
    </citation>
    <scope>IDENTIFICATION</scope>
</reference>
<feature type="compositionally biased region" description="Basic and acidic residues" evidence="9">
    <location>
        <begin position="237"/>
        <end position="262"/>
    </location>
</feature>
<dbReference type="SUPFAM" id="SSF55200">
    <property type="entry name" value="Translation initiation factor IF3, C-terminal domain"/>
    <property type="match status" value="1"/>
</dbReference>
<dbReference type="Gene3D" id="3.10.20.80">
    <property type="entry name" value="Translation initiation factor 3 (IF-3), N-terminal domain"/>
    <property type="match status" value="1"/>
</dbReference>
<reference evidence="12" key="2">
    <citation type="submission" date="2025-08" db="UniProtKB">
        <authorList>
            <consortium name="Ensembl"/>
        </authorList>
    </citation>
    <scope>IDENTIFICATION</scope>
</reference>
<evidence type="ECO:0000256" key="8">
    <source>
        <dbReference type="ARBA" id="ARBA00073270"/>
    </source>
</evidence>
<dbReference type="GO" id="GO:0032790">
    <property type="term" value="P:ribosome disassembly"/>
    <property type="evidence" value="ECO:0007669"/>
    <property type="project" value="Ensembl"/>
</dbReference>
<gene>
    <name evidence="12" type="primary">Mtif3</name>
</gene>
<dbReference type="InterPro" id="IPR019814">
    <property type="entry name" value="Translation_initiation_fac_3_N"/>
</dbReference>
<evidence type="ECO:0000256" key="5">
    <source>
        <dbReference type="ARBA" id="ARBA00022946"/>
    </source>
</evidence>
<dbReference type="GeneID" id="102926209"/>
<dbReference type="PANTHER" id="PTHR10938:SF0">
    <property type="entry name" value="TRANSLATION INITIATION FACTOR IF-3, MITOCHONDRIAL"/>
    <property type="match status" value="1"/>
</dbReference>
<organism evidence="12 13">
    <name type="scientific">Peromyscus maniculatus bairdii</name>
    <name type="common">Prairie deer mouse</name>
    <dbReference type="NCBI Taxonomy" id="230844"/>
    <lineage>
        <taxon>Eukaryota</taxon>
        <taxon>Metazoa</taxon>
        <taxon>Chordata</taxon>
        <taxon>Craniata</taxon>
        <taxon>Vertebrata</taxon>
        <taxon>Euteleostomi</taxon>
        <taxon>Mammalia</taxon>
        <taxon>Eutheria</taxon>
        <taxon>Euarchontoglires</taxon>
        <taxon>Glires</taxon>
        <taxon>Rodentia</taxon>
        <taxon>Myomorpha</taxon>
        <taxon>Muroidea</taxon>
        <taxon>Cricetidae</taxon>
        <taxon>Neotominae</taxon>
        <taxon>Peromyscus</taxon>
    </lineage>
</organism>
<feature type="region of interest" description="Disordered" evidence="9">
    <location>
        <begin position="237"/>
        <end position="268"/>
    </location>
</feature>
<dbReference type="InterPro" id="IPR036787">
    <property type="entry name" value="T_IF-3_N_sf"/>
</dbReference>
<evidence type="ECO:0000256" key="2">
    <source>
        <dbReference type="ARBA" id="ARBA00005439"/>
    </source>
</evidence>
<dbReference type="FunFam" id="3.30.110.10:FF:000004">
    <property type="entry name" value="Translation initiation factor IF-3, mitochondrial"/>
    <property type="match status" value="1"/>
</dbReference>
<evidence type="ECO:0000256" key="1">
    <source>
        <dbReference type="ARBA" id="ARBA00004173"/>
    </source>
</evidence>
<dbReference type="GO" id="GO:0043024">
    <property type="term" value="F:ribosomal small subunit binding"/>
    <property type="evidence" value="ECO:0007669"/>
    <property type="project" value="Ensembl"/>
</dbReference>
<dbReference type="CTD" id="219402"/>
<evidence type="ECO:0000313" key="12">
    <source>
        <dbReference type="Ensembl" id="ENSPEMP00000001231.1"/>
    </source>
</evidence>
<evidence type="ECO:0000259" key="11">
    <source>
        <dbReference type="Pfam" id="PF05198"/>
    </source>
</evidence>
<evidence type="ECO:0000256" key="6">
    <source>
        <dbReference type="ARBA" id="ARBA00023128"/>
    </source>
</evidence>
<keyword evidence="5" id="KW-0809">Transit peptide</keyword>
<dbReference type="Proteomes" id="UP000694547">
    <property type="component" value="Chromosome 23"/>
</dbReference>
<evidence type="ECO:0000256" key="4">
    <source>
        <dbReference type="ARBA" id="ARBA00022917"/>
    </source>
</evidence>
<dbReference type="GeneTree" id="ENSGT00390000014424"/>
<evidence type="ECO:0000259" key="10">
    <source>
        <dbReference type="Pfam" id="PF00707"/>
    </source>
</evidence>
<evidence type="ECO:0000313" key="13">
    <source>
        <dbReference type="Proteomes" id="UP000694547"/>
    </source>
</evidence>
<dbReference type="InterPro" id="IPR019815">
    <property type="entry name" value="Translation_initiation_fac_3_C"/>
</dbReference>
<comment type="function">
    <text evidence="7">IF-3 binds to the 28S ribosomal subunit and shifts the equilibrium between 55S ribosomes and their 39S and 28S subunits in favor of the free subunits, thus enhancing the availability of 28S subunits on which protein synthesis initiation begins.</text>
</comment>
<comment type="subcellular location">
    <subcellularLocation>
        <location evidence="1">Mitochondrion</location>
    </subcellularLocation>
</comment>
<feature type="domain" description="Translation initiation factor 3 C-terminal" evidence="10">
    <location>
        <begin position="148"/>
        <end position="220"/>
    </location>
</feature>
<dbReference type="NCBIfam" id="TIGR00168">
    <property type="entry name" value="infC"/>
    <property type="match status" value="1"/>
</dbReference>
<evidence type="ECO:0000256" key="9">
    <source>
        <dbReference type="SAM" id="MobiDB-lite"/>
    </source>
</evidence>
<dbReference type="RefSeq" id="XP_042123758.1">
    <property type="nucleotide sequence ID" value="XM_042267824.2"/>
</dbReference>
<dbReference type="Gene3D" id="3.30.110.10">
    <property type="entry name" value="Translation initiation factor 3 (IF-3), C-terminal domain"/>
    <property type="match status" value="1"/>
</dbReference>
<dbReference type="SUPFAM" id="SSF54364">
    <property type="entry name" value="Translation initiation factor IF3, N-terminal domain"/>
    <property type="match status" value="1"/>
</dbReference>
<dbReference type="RefSeq" id="XP_042123755.1">
    <property type="nucleotide sequence ID" value="XM_042267821.2"/>
</dbReference>
<dbReference type="GO" id="GO:0005739">
    <property type="term" value="C:mitochondrion"/>
    <property type="evidence" value="ECO:0007669"/>
    <property type="project" value="UniProtKB-SubCell"/>
</dbReference>